<dbReference type="Proteomes" id="UP000011087">
    <property type="component" value="Unassembled WGS sequence"/>
</dbReference>
<feature type="domain" description="CBS" evidence="11">
    <location>
        <begin position="646"/>
        <end position="703"/>
    </location>
</feature>
<dbReference type="Pfam" id="PF00571">
    <property type="entry name" value="CBS"/>
    <property type="match status" value="1"/>
</dbReference>
<comment type="caution">
    <text evidence="9">Lacks conserved residue(s) required for the propagation of feature annotation.</text>
</comment>
<evidence type="ECO:0000313" key="14">
    <source>
        <dbReference type="Proteomes" id="UP000011087"/>
    </source>
</evidence>
<keyword evidence="8" id="KW-0129">CBS domain</keyword>
<evidence type="ECO:0000256" key="3">
    <source>
        <dbReference type="ARBA" id="ARBA00022692"/>
    </source>
</evidence>
<dbReference type="OrthoDB" id="44789at2759"/>
<dbReference type="SMART" id="SM00116">
    <property type="entry name" value="CBS"/>
    <property type="match status" value="1"/>
</dbReference>
<keyword evidence="3 9" id="KW-0812">Transmembrane</keyword>
<comment type="similarity">
    <text evidence="9">Belongs to the chloride channel (TC 2.A.49) family.</text>
</comment>
<evidence type="ECO:0000256" key="9">
    <source>
        <dbReference type="RuleBase" id="RU361221"/>
    </source>
</evidence>
<evidence type="ECO:0000313" key="12">
    <source>
        <dbReference type="EMBL" id="EKX41482.1"/>
    </source>
</evidence>
<dbReference type="SUPFAM" id="SSF81340">
    <property type="entry name" value="Clc chloride channel"/>
    <property type="match status" value="1"/>
</dbReference>
<reference evidence="12 14" key="1">
    <citation type="journal article" date="2012" name="Nature">
        <title>Algal genomes reveal evolutionary mosaicism and the fate of nucleomorphs.</title>
        <authorList>
            <consortium name="DOE Joint Genome Institute"/>
            <person name="Curtis B.A."/>
            <person name="Tanifuji G."/>
            <person name="Burki F."/>
            <person name="Gruber A."/>
            <person name="Irimia M."/>
            <person name="Maruyama S."/>
            <person name="Arias M.C."/>
            <person name="Ball S.G."/>
            <person name="Gile G.H."/>
            <person name="Hirakawa Y."/>
            <person name="Hopkins J.F."/>
            <person name="Kuo A."/>
            <person name="Rensing S.A."/>
            <person name="Schmutz J."/>
            <person name="Symeonidi A."/>
            <person name="Elias M."/>
            <person name="Eveleigh R.J."/>
            <person name="Herman E.K."/>
            <person name="Klute M.J."/>
            <person name="Nakayama T."/>
            <person name="Obornik M."/>
            <person name="Reyes-Prieto A."/>
            <person name="Armbrust E.V."/>
            <person name="Aves S.J."/>
            <person name="Beiko R.G."/>
            <person name="Coutinho P."/>
            <person name="Dacks J.B."/>
            <person name="Durnford D.G."/>
            <person name="Fast N.M."/>
            <person name="Green B.R."/>
            <person name="Grisdale C.J."/>
            <person name="Hempel F."/>
            <person name="Henrissat B."/>
            <person name="Hoppner M.P."/>
            <person name="Ishida K."/>
            <person name="Kim E."/>
            <person name="Koreny L."/>
            <person name="Kroth P.G."/>
            <person name="Liu Y."/>
            <person name="Malik S.B."/>
            <person name="Maier U.G."/>
            <person name="McRose D."/>
            <person name="Mock T."/>
            <person name="Neilson J.A."/>
            <person name="Onodera N.T."/>
            <person name="Poole A.M."/>
            <person name="Pritham E.J."/>
            <person name="Richards T.A."/>
            <person name="Rocap G."/>
            <person name="Roy S.W."/>
            <person name="Sarai C."/>
            <person name="Schaack S."/>
            <person name="Shirato S."/>
            <person name="Slamovits C.H."/>
            <person name="Spencer D.F."/>
            <person name="Suzuki S."/>
            <person name="Worden A.Z."/>
            <person name="Zauner S."/>
            <person name="Barry K."/>
            <person name="Bell C."/>
            <person name="Bharti A.K."/>
            <person name="Crow J.A."/>
            <person name="Grimwood J."/>
            <person name="Kramer R."/>
            <person name="Lindquist E."/>
            <person name="Lucas S."/>
            <person name="Salamov A."/>
            <person name="McFadden G.I."/>
            <person name="Lane C.E."/>
            <person name="Keeling P.J."/>
            <person name="Gray M.W."/>
            <person name="Grigoriev I.V."/>
            <person name="Archibald J.M."/>
        </authorList>
    </citation>
    <scope>NUCLEOTIDE SEQUENCE</scope>
    <source>
        <strain evidence="12 14">CCMP2712</strain>
    </source>
</reference>
<evidence type="ECO:0000256" key="2">
    <source>
        <dbReference type="ARBA" id="ARBA00022448"/>
    </source>
</evidence>
<dbReference type="Gene3D" id="1.10.3080.10">
    <property type="entry name" value="Clc chloride channel"/>
    <property type="match status" value="1"/>
</dbReference>
<dbReference type="Gene3D" id="3.10.580.10">
    <property type="entry name" value="CBS-domain"/>
    <property type="match status" value="1"/>
</dbReference>
<dbReference type="GO" id="GO:0005794">
    <property type="term" value="C:Golgi apparatus"/>
    <property type="evidence" value="ECO:0007669"/>
    <property type="project" value="TreeGrafter"/>
</dbReference>
<evidence type="ECO:0000256" key="1">
    <source>
        <dbReference type="ARBA" id="ARBA00004141"/>
    </source>
</evidence>
<reference evidence="14" key="2">
    <citation type="submission" date="2012-11" db="EMBL/GenBank/DDBJ databases">
        <authorList>
            <person name="Kuo A."/>
            <person name="Curtis B.A."/>
            <person name="Tanifuji G."/>
            <person name="Burki F."/>
            <person name="Gruber A."/>
            <person name="Irimia M."/>
            <person name="Maruyama S."/>
            <person name="Arias M.C."/>
            <person name="Ball S.G."/>
            <person name="Gile G.H."/>
            <person name="Hirakawa Y."/>
            <person name="Hopkins J.F."/>
            <person name="Rensing S.A."/>
            <person name="Schmutz J."/>
            <person name="Symeonidi A."/>
            <person name="Elias M."/>
            <person name="Eveleigh R.J."/>
            <person name="Herman E.K."/>
            <person name="Klute M.J."/>
            <person name="Nakayama T."/>
            <person name="Obornik M."/>
            <person name="Reyes-Prieto A."/>
            <person name="Armbrust E.V."/>
            <person name="Aves S.J."/>
            <person name="Beiko R.G."/>
            <person name="Coutinho P."/>
            <person name="Dacks J.B."/>
            <person name="Durnford D.G."/>
            <person name="Fast N.M."/>
            <person name="Green B.R."/>
            <person name="Grisdale C."/>
            <person name="Hempe F."/>
            <person name="Henrissat B."/>
            <person name="Hoppner M.P."/>
            <person name="Ishida K.-I."/>
            <person name="Kim E."/>
            <person name="Koreny L."/>
            <person name="Kroth P.G."/>
            <person name="Liu Y."/>
            <person name="Malik S.-B."/>
            <person name="Maier U.G."/>
            <person name="McRose D."/>
            <person name="Mock T."/>
            <person name="Neilson J.A."/>
            <person name="Onodera N.T."/>
            <person name="Poole A.M."/>
            <person name="Pritham E.J."/>
            <person name="Richards T.A."/>
            <person name="Rocap G."/>
            <person name="Roy S.W."/>
            <person name="Sarai C."/>
            <person name="Schaack S."/>
            <person name="Shirato S."/>
            <person name="Slamovits C.H."/>
            <person name="Spencer D.F."/>
            <person name="Suzuki S."/>
            <person name="Worden A.Z."/>
            <person name="Zauner S."/>
            <person name="Barry K."/>
            <person name="Bell C."/>
            <person name="Bharti A.K."/>
            <person name="Crow J.A."/>
            <person name="Grimwood J."/>
            <person name="Kramer R."/>
            <person name="Lindquist E."/>
            <person name="Lucas S."/>
            <person name="Salamov A."/>
            <person name="McFadden G.I."/>
            <person name="Lane C.E."/>
            <person name="Keeling P.J."/>
            <person name="Gray M.W."/>
            <person name="Grigoriev I.V."/>
            <person name="Archibald J.M."/>
        </authorList>
    </citation>
    <scope>NUCLEOTIDE SEQUENCE</scope>
    <source>
        <strain evidence="14">CCMP2712</strain>
    </source>
</reference>
<dbReference type="EnsemblProtists" id="EKX41482">
    <property type="protein sequence ID" value="EKX41482"/>
    <property type="gene ID" value="GUITHDRAFT_112453"/>
</dbReference>
<dbReference type="PROSITE" id="PS51371">
    <property type="entry name" value="CBS"/>
    <property type="match status" value="1"/>
</dbReference>
<dbReference type="InterPro" id="IPR000644">
    <property type="entry name" value="CBS_dom"/>
</dbReference>
<keyword evidence="6 9" id="KW-0472">Membrane</keyword>
<keyword evidence="7 9" id="KW-0868">Chloride</keyword>
<feature type="transmembrane region" description="Helical" evidence="9">
    <location>
        <begin position="308"/>
        <end position="325"/>
    </location>
</feature>
<sequence>MRWFGKHHEDADEEGEELVNLLQTVEEAHSGNPEHVAEEEQEARNLPRRRGDDEPARHQGFPTVDWNHYRSLAREHEQRVKQSIRRWSPPLKHAYLAYEAAQSWIALGLVGVLCGGIASMLDIGTDWMSDLKFGMCTRGFWISRSTCCVESRESEGCEHWRAWGAGGLLNFLAYSLIACGMACLSAFISRLSPFSAGSGLSEIKVVMSGFEVPGLLDAWTLVTKAVALMLAVGSGMSVGKEGPFIHIAMIVANVSAVLFSKFRNNEGRRRELLSSAAAAGVAVAFGAPIGGVLFSMEEVSSYFPAKTLWRSFWCAIVAVLTLQRLNFYGTEKLVMFEVQYHHNWKWFEMGPFLLLGVLGGLIGWIFNTSHHALLELRRLRGMHNFPIKETLIVSLVTSLIHYQSSFLRTSSTDMLGALFADCNTRFHLTHLTVWSCTSPVPGGILIPSLCIGSLLGRAVGLIVDATRRWVGDSGIFSVCRKTTSCITPGVYAIVGAASVLAGVTRITVCLVVIMLEITGGLEYVLPVMAAVMVSKWTGDALGRRTVYENVIEEKGYPFLDNKHDPIKNLGAADKLVGEEDKLRFLSLVSTTARDIRETLASCAYRGFPVVHSEEEMTVAGYITRESLEEIFQEGDDDISQSLVRKMATRVIQVDAAAPLDFVQDLFLTMGLRYVLVVRKSKLVGIIKKKDLIRHIHSSHKGDTSHVVH</sequence>
<organism evidence="12">
    <name type="scientific">Guillardia theta (strain CCMP2712)</name>
    <name type="common">Cryptophyte</name>
    <dbReference type="NCBI Taxonomy" id="905079"/>
    <lineage>
        <taxon>Eukaryota</taxon>
        <taxon>Cryptophyceae</taxon>
        <taxon>Pyrenomonadales</taxon>
        <taxon>Geminigeraceae</taxon>
        <taxon>Guillardia</taxon>
    </lineage>
</organism>
<evidence type="ECO:0000313" key="13">
    <source>
        <dbReference type="EnsemblProtists" id="EKX41482"/>
    </source>
</evidence>
<feature type="transmembrane region" description="Helical" evidence="9">
    <location>
        <begin position="272"/>
        <end position="296"/>
    </location>
</feature>
<dbReference type="PRINTS" id="PR00762">
    <property type="entry name" value="CLCHANNEL"/>
</dbReference>
<dbReference type="PANTHER" id="PTHR45711:SF6">
    <property type="entry name" value="CHLORIDE CHANNEL PROTEIN"/>
    <property type="match status" value="1"/>
</dbReference>
<evidence type="ECO:0000256" key="8">
    <source>
        <dbReference type="PROSITE-ProRule" id="PRU00703"/>
    </source>
</evidence>
<dbReference type="GeneID" id="17298146"/>
<keyword evidence="5 9" id="KW-0406">Ion transport</keyword>
<dbReference type="Pfam" id="PF00654">
    <property type="entry name" value="Voltage_CLC"/>
    <property type="match status" value="1"/>
</dbReference>
<dbReference type="SUPFAM" id="SSF54631">
    <property type="entry name" value="CBS-domain pair"/>
    <property type="match status" value="1"/>
</dbReference>
<feature type="transmembrane region" description="Helical" evidence="9">
    <location>
        <begin position="171"/>
        <end position="191"/>
    </location>
</feature>
<keyword evidence="2 9" id="KW-0813">Transport</keyword>
<keyword evidence="4 9" id="KW-1133">Transmembrane helix</keyword>
<dbReference type="InterPro" id="IPR001807">
    <property type="entry name" value="ClC"/>
</dbReference>
<proteinExistence type="inferred from homology"/>
<dbReference type="OMA" id="MFLKINM"/>
<reference evidence="13" key="3">
    <citation type="submission" date="2015-06" db="UniProtKB">
        <authorList>
            <consortium name="EnsemblProtists"/>
        </authorList>
    </citation>
    <scope>IDENTIFICATION</scope>
</reference>
<evidence type="ECO:0000256" key="7">
    <source>
        <dbReference type="ARBA" id="ARBA00023214"/>
    </source>
</evidence>
<evidence type="ECO:0000259" key="11">
    <source>
        <dbReference type="PROSITE" id="PS51371"/>
    </source>
</evidence>
<dbReference type="GO" id="GO:0005886">
    <property type="term" value="C:plasma membrane"/>
    <property type="evidence" value="ECO:0007669"/>
    <property type="project" value="TreeGrafter"/>
</dbReference>
<dbReference type="CDD" id="cd04591">
    <property type="entry name" value="CBS_pair_voltage-gated_CLC_euk_bac"/>
    <property type="match status" value="1"/>
</dbReference>
<name>L1IZH0_GUITC</name>
<feature type="region of interest" description="Disordered" evidence="10">
    <location>
        <begin position="26"/>
        <end position="61"/>
    </location>
</feature>
<dbReference type="STRING" id="905079.L1IZH0"/>
<dbReference type="eggNOG" id="KOG0475">
    <property type="taxonomic scope" value="Eukaryota"/>
</dbReference>
<dbReference type="KEGG" id="gtt:GUITHDRAFT_112453"/>
<accession>L1IZH0</accession>
<dbReference type="EMBL" id="JH993023">
    <property type="protein sequence ID" value="EKX41482.1"/>
    <property type="molecule type" value="Genomic_DNA"/>
</dbReference>
<protein>
    <recommendedName>
        <fullName evidence="9">Chloride channel protein</fullName>
    </recommendedName>
</protein>
<evidence type="ECO:0000256" key="6">
    <source>
        <dbReference type="ARBA" id="ARBA00023136"/>
    </source>
</evidence>
<dbReference type="InterPro" id="IPR014743">
    <property type="entry name" value="Cl-channel_core"/>
</dbReference>
<feature type="transmembrane region" description="Helical" evidence="9">
    <location>
        <begin position="244"/>
        <end position="260"/>
    </location>
</feature>
<keyword evidence="14" id="KW-1185">Reference proteome</keyword>
<dbReference type="PaxDb" id="55529-EKX41482"/>
<evidence type="ECO:0000256" key="5">
    <source>
        <dbReference type="ARBA" id="ARBA00023065"/>
    </source>
</evidence>
<dbReference type="GO" id="GO:0005247">
    <property type="term" value="F:voltage-gated chloride channel activity"/>
    <property type="evidence" value="ECO:0007669"/>
    <property type="project" value="TreeGrafter"/>
</dbReference>
<dbReference type="RefSeq" id="XP_005828462.1">
    <property type="nucleotide sequence ID" value="XM_005828405.1"/>
</dbReference>
<feature type="transmembrane region" description="Helical" evidence="9">
    <location>
        <begin position="95"/>
        <end position="121"/>
    </location>
</feature>
<dbReference type="GO" id="GO:0005769">
    <property type="term" value="C:early endosome"/>
    <property type="evidence" value="ECO:0007669"/>
    <property type="project" value="TreeGrafter"/>
</dbReference>
<gene>
    <name evidence="12" type="ORF">GUITHDRAFT_112453</name>
</gene>
<comment type="subcellular location">
    <subcellularLocation>
        <location evidence="1 9">Membrane</location>
        <topology evidence="1 9">Multi-pass membrane protein</topology>
    </subcellularLocation>
</comment>
<dbReference type="InterPro" id="IPR046342">
    <property type="entry name" value="CBS_dom_sf"/>
</dbReference>
<dbReference type="HOGENOM" id="CLU_003181_2_1_1"/>
<evidence type="ECO:0000256" key="10">
    <source>
        <dbReference type="SAM" id="MobiDB-lite"/>
    </source>
</evidence>
<feature type="transmembrane region" description="Helical" evidence="9">
    <location>
        <begin position="212"/>
        <end position="232"/>
    </location>
</feature>
<dbReference type="PANTHER" id="PTHR45711">
    <property type="entry name" value="CHLORIDE CHANNEL PROTEIN"/>
    <property type="match status" value="1"/>
</dbReference>
<feature type="transmembrane region" description="Helical" evidence="9">
    <location>
        <begin position="346"/>
        <end position="365"/>
    </location>
</feature>
<dbReference type="AlphaFoldDB" id="L1IZH0"/>
<evidence type="ECO:0000256" key="4">
    <source>
        <dbReference type="ARBA" id="ARBA00022989"/>
    </source>
</evidence>
<feature type="compositionally biased region" description="Basic and acidic residues" evidence="10">
    <location>
        <begin position="35"/>
        <end position="57"/>
    </location>
</feature>